<name>A0A1L9RSL5_ASPWE</name>
<dbReference type="Proteomes" id="UP000184383">
    <property type="component" value="Unassembled WGS sequence"/>
</dbReference>
<dbReference type="RefSeq" id="XP_040691585.1">
    <property type="nucleotide sequence ID" value="XM_040836917.1"/>
</dbReference>
<evidence type="ECO:0000256" key="6">
    <source>
        <dbReference type="ARBA" id="ARBA00031849"/>
    </source>
</evidence>
<proteinExistence type="inferred from homology"/>
<keyword evidence="9" id="KW-1185">Reference proteome</keyword>
<dbReference type="OrthoDB" id="2831558at2759"/>
<dbReference type="PANTHER" id="PTHR36091">
    <property type="entry name" value="ALTERED INHERITANCE OF MITOCHONDRIA PROTEIN 9, MITOCHONDRIAL"/>
    <property type="match status" value="1"/>
</dbReference>
<keyword evidence="4" id="KW-0809">Transit peptide</keyword>
<dbReference type="InterPro" id="IPR011009">
    <property type="entry name" value="Kinase-like_dom_sf"/>
</dbReference>
<comment type="similarity">
    <text evidence="2">Belongs to the AIM9 family.</text>
</comment>
<dbReference type="VEuPathDB" id="FungiDB:ASPWEDRAFT_471884"/>
<protein>
    <recommendedName>
        <fullName evidence="3">Altered inheritance of mitochondria protein 9, mitochondrial</fullName>
    </recommendedName>
    <alternativeName>
        <fullName evidence="6">Found in mitochondrial proteome protein 29</fullName>
    </alternativeName>
</protein>
<dbReference type="Pfam" id="PF01636">
    <property type="entry name" value="APH"/>
    <property type="match status" value="1"/>
</dbReference>
<dbReference type="GeneID" id="63752765"/>
<feature type="domain" description="Aminoglycoside phosphotransferase" evidence="7">
    <location>
        <begin position="297"/>
        <end position="341"/>
    </location>
</feature>
<evidence type="ECO:0000313" key="9">
    <source>
        <dbReference type="Proteomes" id="UP000184383"/>
    </source>
</evidence>
<organism evidence="8 9">
    <name type="scientific">Aspergillus wentii DTO 134E9</name>
    <dbReference type="NCBI Taxonomy" id="1073089"/>
    <lineage>
        <taxon>Eukaryota</taxon>
        <taxon>Fungi</taxon>
        <taxon>Dikarya</taxon>
        <taxon>Ascomycota</taxon>
        <taxon>Pezizomycotina</taxon>
        <taxon>Eurotiomycetes</taxon>
        <taxon>Eurotiomycetidae</taxon>
        <taxon>Eurotiales</taxon>
        <taxon>Aspergillaceae</taxon>
        <taxon>Aspergillus</taxon>
        <taxon>Aspergillus subgen. Cremei</taxon>
    </lineage>
</organism>
<reference evidence="9" key="1">
    <citation type="journal article" date="2017" name="Genome Biol.">
        <title>Comparative genomics reveals high biological diversity and specific adaptations in the industrially and medically important fungal genus Aspergillus.</title>
        <authorList>
            <person name="de Vries R.P."/>
            <person name="Riley R."/>
            <person name="Wiebenga A."/>
            <person name="Aguilar-Osorio G."/>
            <person name="Amillis S."/>
            <person name="Uchima C.A."/>
            <person name="Anderluh G."/>
            <person name="Asadollahi M."/>
            <person name="Askin M."/>
            <person name="Barry K."/>
            <person name="Battaglia E."/>
            <person name="Bayram O."/>
            <person name="Benocci T."/>
            <person name="Braus-Stromeyer S.A."/>
            <person name="Caldana C."/>
            <person name="Canovas D."/>
            <person name="Cerqueira G.C."/>
            <person name="Chen F."/>
            <person name="Chen W."/>
            <person name="Choi C."/>
            <person name="Clum A."/>
            <person name="Dos Santos R.A."/>
            <person name="Damasio A.R."/>
            <person name="Diallinas G."/>
            <person name="Emri T."/>
            <person name="Fekete E."/>
            <person name="Flipphi M."/>
            <person name="Freyberg S."/>
            <person name="Gallo A."/>
            <person name="Gournas C."/>
            <person name="Habgood R."/>
            <person name="Hainaut M."/>
            <person name="Harispe M.L."/>
            <person name="Henrissat B."/>
            <person name="Hilden K.S."/>
            <person name="Hope R."/>
            <person name="Hossain A."/>
            <person name="Karabika E."/>
            <person name="Karaffa L."/>
            <person name="Karanyi Z."/>
            <person name="Krasevec N."/>
            <person name="Kuo A."/>
            <person name="Kusch H."/>
            <person name="LaButti K."/>
            <person name="Lagendijk E.L."/>
            <person name="Lapidus A."/>
            <person name="Levasseur A."/>
            <person name="Lindquist E."/>
            <person name="Lipzen A."/>
            <person name="Logrieco A.F."/>
            <person name="MacCabe A."/>
            <person name="Maekelae M.R."/>
            <person name="Malavazi I."/>
            <person name="Melin P."/>
            <person name="Meyer V."/>
            <person name="Mielnichuk N."/>
            <person name="Miskei M."/>
            <person name="Molnar A.P."/>
            <person name="Mule G."/>
            <person name="Ngan C.Y."/>
            <person name="Orejas M."/>
            <person name="Orosz E."/>
            <person name="Ouedraogo J.P."/>
            <person name="Overkamp K.M."/>
            <person name="Park H.-S."/>
            <person name="Perrone G."/>
            <person name="Piumi F."/>
            <person name="Punt P.J."/>
            <person name="Ram A.F."/>
            <person name="Ramon A."/>
            <person name="Rauscher S."/>
            <person name="Record E."/>
            <person name="Riano-Pachon D.M."/>
            <person name="Robert V."/>
            <person name="Roehrig J."/>
            <person name="Ruller R."/>
            <person name="Salamov A."/>
            <person name="Salih N.S."/>
            <person name="Samson R.A."/>
            <person name="Sandor E."/>
            <person name="Sanguinetti M."/>
            <person name="Schuetze T."/>
            <person name="Sepcic K."/>
            <person name="Shelest E."/>
            <person name="Sherlock G."/>
            <person name="Sophianopoulou V."/>
            <person name="Squina F.M."/>
            <person name="Sun H."/>
            <person name="Susca A."/>
            <person name="Todd R.B."/>
            <person name="Tsang A."/>
            <person name="Unkles S.E."/>
            <person name="van de Wiele N."/>
            <person name="van Rossen-Uffink D."/>
            <person name="Oliveira J.V."/>
            <person name="Vesth T.C."/>
            <person name="Visser J."/>
            <person name="Yu J.-H."/>
            <person name="Zhou M."/>
            <person name="Andersen M.R."/>
            <person name="Archer D.B."/>
            <person name="Baker S.E."/>
            <person name="Benoit I."/>
            <person name="Brakhage A.A."/>
            <person name="Braus G.H."/>
            <person name="Fischer R."/>
            <person name="Frisvad J.C."/>
            <person name="Goldman G.H."/>
            <person name="Houbraken J."/>
            <person name="Oakley B."/>
            <person name="Pocsi I."/>
            <person name="Scazzocchio C."/>
            <person name="Seiboth B."/>
            <person name="vanKuyk P.A."/>
            <person name="Wortman J."/>
            <person name="Dyer P.S."/>
            <person name="Grigoriev I.V."/>
        </authorList>
    </citation>
    <scope>NUCLEOTIDE SEQUENCE [LARGE SCALE GENOMIC DNA]</scope>
    <source>
        <strain evidence="9">DTO 134E9</strain>
    </source>
</reference>
<dbReference type="GO" id="GO:0005739">
    <property type="term" value="C:mitochondrion"/>
    <property type="evidence" value="ECO:0007669"/>
    <property type="project" value="UniProtKB-SubCell"/>
</dbReference>
<evidence type="ECO:0000256" key="4">
    <source>
        <dbReference type="ARBA" id="ARBA00022946"/>
    </source>
</evidence>
<accession>A0A1L9RSL5</accession>
<evidence type="ECO:0000256" key="5">
    <source>
        <dbReference type="ARBA" id="ARBA00023128"/>
    </source>
</evidence>
<evidence type="ECO:0000313" key="8">
    <source>
        <dbReference type="EMBL" id="OJJ37909.1"/>
    </source>
</evidence>
<dbReference type="SUPFAM" id="SSF56112">
    <property type="entry name" value="Protein kinase-like (PK-like)"/>
    <property type="match status" value="1"/>
</dbReference>
<keyword evidence="5" id="KW-0496">Mitochondrion</keyword>
<evidence type="ECO:0000256" key="3">
    <source>
        <dbReference type="ARBA" id="ARBA00016197"/>
    </source>
</evidence>
<evidence type="ECO:0000256" key="1">
    <source>
        <dbReference type="ARBA" id="ARBA00004173"/>
    </source>
</evidence>
<evidence type="ECO:0000259" key="7">
    <source>
        <dbReference type="Pfam" id="PF01636"/>
    </source>
</evidence>
<dbReference type="InterPro" id="IPR051035">
    <property type="entry name" value="Mito_inheritance_9"/>
</dbReference>
<evidence type="ECO:0000256" key="2">
    <source>
        <dbReference type="ARBA" id="ARBA00005543"/>
    </source>
</evidence>
<dbReference type="InterPro" id="IPR002575">
    <property type="entry name" value="Aminoglycoside_PTrfase"/>
</dbReference>
<dbReference type="Gene3D" id="3.90.1200.10">
    <property type="match status" value="1"/>
</dbReference>
<dbReference type="EMBL" id="KV878211">
    <property type="protein sequence ID" value="OJJ37909.1"/>
    <property type="molecule type" value="Genomic_DNA"/>
</dbReference>
<sequence>MKVTSPLRVSLSAHGRQICPHQLFQYNNGRFIVNEEYELAKRYSPFDLKALCRLVSDLPQVASPIRSINKKEGGFNKALLMKAENGNTVIARIPCRNIVPREYGTASEVAVLKFVKTRSSTPVSDVLAFSSNPSNPVGTEYIILDKSPGIQLTKVWDTLSEPDRVKLIREFAQLESKLASIEFPAYGALYMRDALPNALRCPGRTIDVDDKYVIGPLYHGAWPGGFAADPEDYAEYSGPWRNLSDFGHSLAQQGIFQIKNFKTSYAGRGPHHGSPSAHIDLLHTVMKLMPVLCASPTLRRHSQPVLTHPDFHPGNIFVSRDDPTIIMGVIDWQFTCIMPRFTQVRWPLFLTPPEGYQTGLSRPQLRKRFTRANGQRGKQDAALRTKCYEAALVKTHLESYLALTEPDVAVRQLFTRAPFTYRDGILPLRDTLIKISQQWGKLGVREECPYRFSREEVKQHEREYGEYVEWCKLREHTHQLLHSNDGGWVPPEVDFEETQRKHDKLFRHFLKTKMKHMTEQEARKLWFFRERG</sequence>
<gene>
    <name evidence="8" type="ORF">ASPWEDRAFT_471884</name>
</gene>
<comment type="subcellular location">
    <subcellularLocation>
        <location evidence="1">Mitochondrion</location>
    </subcellularLocation>
</comment>
<dbReference type="PANTHER" id="PTHR36091:SF1">
    <property type="entry name" value="ALTERED INHERITANCE OF MITOCHONDRIA PROTEIN 9, MITOCHONDRIAL"/>
    <property type="match status" value="1"/>
</dbReference>
<dbReference type="AlphaFoldDB" id="A0A1L9RSL5"/>